<dbReference type="PANTHER" id="PTHR42643:SF24">
    <property type="entry name" value="IONOTROPIC RECEPTOR 60A"/>
    <property type="match status" value="1"/>
</dbReference>
<evidence type="ECO:0000259" key="15">
    <source>
        <dbReference type="Pfam" id="PF10613"/>
    </source>
</evidence>
<keyword evidence="17" id="KW-1185">Reference proteome</keyword>
<evidence type="ECO:0000256" key="2">
    <source>
        <dbReference type="ARBA" id="ARBA00008685"/>
    </source>
</evidence>
<keyword evidence="10" id="KW-0325">Glycoprotein</keyword>
<evidence type="ECO:0000256" key="6">
    <source>
        <dbReference type="ARBA" id="ARBA00022989"/>
    </source>
</evidence>
<evidence type="ECO:0000256" key="1">
    <source>
        <dbReference type="ARBA" id="ARBA00004651"/>
    </source>
</evidence>
<comment type="subcellular location">
    <subcellularLocation>
        <location evidence="1">Cell membrane</location>
        <topology evidence="1">Multi-pass membrane protein</topology>
    </subcellularLocation>
</comment>
<evidence type="ECO:0000256" key="11">
    <source>
        <dbReference type="ARBA" id="ARBA00023286"/>
    </source>
</evidence>
<dbReference type="InterPro" id="IPR001320">
    <property type="entry name" value="Iontro_rcpt_C"/>
</dbReference>
<dbReference type="GO" id="GO:0050906">
    <property type="term" value="P:detection of stimulus involved in sensory perception"/>
    <property type="evidence" value="ECO:0007669"/>
    <property type="project" value="UniProtKB-ARBA"/>
</dbReference>
<feature type="transmembrane region" description="Helical" evidence="13">
    <location>
        <begin position="133"/>
        <end position="153"/>
    </location>
</feature>
<dbReference type="GO" id="GO:0015276">
    <property type="term" value="F:ligand-gated monoatomic ion channel activity"/>
    <property type="evidence" value="ECO:0007669"/>
    <property type="project" value="InterPro"/>
</dbReference>
<dbReference type="Proteomes" id="UP001487740">
    <property type="component" value="Unassembled WGS sequence"/>
</dbReference>
<evidence type="ECO:0000256" key="5">
    <source>
        <dbReference type="ARBA" id="ARBA00022692"/>
    </source>
</evidence>
<keyword evidence="9" id="KW-0675">Receptor</keyword>
<dbReference type="Gene3D" id="1.10.287.70">
    <property type="match status" value="1"/>
</dbReference>
<evidence type="ECO:0000313" key="17">
    <source>
        <dbReference type="Proteomes" id="UP001487740"/>
    </source>
</evidence>
<dbReference type="GO" id="GO:0005886">
    <property type="term" value="C:plasma membrane"/>
    <property type="evidence" value="ECO:0007669"/>
    <property type="project" value="UniProtKB-SubCell"/>
</dbReference>
<evidence type="ECO:0000256" key="4">
    <source>
        <dbReference type="ARBA" id="ARBA00022475"/>
    </source>
</evidence>
<dbReference type="SUPFAM" id="SSF53850">
    <property type="entry name" value="Periplasmic binding protein-like II"/>
    <property type="match status" value="1"/>
</dbReference>
<dbReference type="Pfam" id="PF00060">
    <property type="entry name" value="Lig_chan"/>
    <property type="match status" value="1"/>
</dbReference>
<keyword evidence="11" id="KW-1071">Ligand-gated ion channel</keyword>
<feature type="transmembrane region" description="Helical" evidence="13">
    <location>
        <begin position="213"/>
        <end position="233"/>
    </location>
</feature>
<dbReference type="InterPro" id="IPR052192">
    <property type="entry name" value="Insect_Ionotropic_Sensory_Rcpt"/>
</dbReference>
<feature type="domain" description="Ionotropic glutamate receptor C-terminal" evidence="14">
    <location>
        <begin position="135"/>
        <end position="421"/>
    </location>
</feature>
<keyword evidence="12" id="KW-0407">Ion channel</keyword>
<dbReference type="Pfam" id="PF10613">
    <property type="entry name" value="Lig_chan-Glu_bd"/>
    <property type="match status" value="1"/>
</dbReference>
<evidence type="ECO:0000256" key="7">
    <source>
        <dbReference type="ARBA" id="ARBA00023065"/>
    </source>
</evidence>
<keyword evidence="3" id="KW-0813">Transport</keyword>
<reference evidence="16 17" key="1">
    <citation type="submission" date="2023-03" db="EMBL/GenBank/DDBJ databases">
        <title>High-quality genome of Scylla paramamosain provides insights in environmental adaptation.</title>
        <authorList>
            <person name="Zhang L."/>
        </authorList>
    </citation>
    <scope>NUCLEOTIDE SEQUENCE [LARGE SCALE GENOMIC DNA]</scope>
    <source>
        <strain evidence="16">LZ_2023a</strain>
        <tissue evidence="16">Muscle</tissue>
    </source>
</reference>
<dbReference type="EMBL" id="JARAKH010000032">
    <property type="protein sequence ID" value="KAK8385611.1"/>
    <property type="molecule type" value="Genomic_DNA"/>
</dbReference>
<protein>
    <submittedName>
        <fullName evidence="16">Uncharacterized protein</fullName>
    </submittedName>
</protein>
<evidence type="ECO:0000256" key="8">
    <source>
        <dbReference type="ARBA" id="ARBA00023136"/>
    </source>
</evidence>
<name>A0AAW0TG43_SCYPA</name>
<evidence type="ECO:0000256" key="3">
    <source>
        <dbReference type="ARBA" id="ARBA00022448"/>
    </source>
</evidence>
<dbReference type="InterPro" id="IPR019594">
    <property type="entry name" value="Glu/Gly-bd"/>
</dbReference>
<feature type="transmembrane region" description="Helical" evidence="13">
    <location>
        <begin position="410"/>
        <end position="430"/>
    </location>
</feature>
<keyword evidence="6 13" id="KW-1133">Transmembrane helix</keyword>
<evidence type="ECO:0000256" key="10">
    <source>
        <dbReference type="ARBA" id="ARBA00023180"/>
    </source>
</evidence>
<keyword evidence="7" id="KW-0406">Ion transport</keyword>
<dbReference type="AlphaFoldDB" id="A0AAW0TG43"/>
<accession>A0AAW0TG43</accession>
<gene>
    <name evidence="16" type="ORF">O3P69_016410</name>
</gene>
<keyword evidence="8 13" id="KW-0472">Membrane</keyword>
<sequence length="442" mass="49503">MDSHNSSSPCLRVVMESFAPFTDFTRKPTPHNFRGIMLQVLPIIAKRLNVCMEYTAAPSHFFGRRLENGTWTGMLGMLSRKEVAMSGTPMTVSDERIIAMDASVPLFMDIQTLVYNRPRLESDLLGFVRPFTLLVWVLFGVALVMMAGAAFLIDSQYSRLLSLRSYSFSSTSSSVKAIIEQPRHHNNVSLADIFQWTFGIFVGQCPKWRLRGFATRLTAAVWIFMTLIISIVYRSNLKAMLISPKLRLPFDSLEEFLQTDIPALVLEGSMMHRLYLAAPPGSVLYRLRKHAVEPHHDSVRALFDITKGLYAVVSSGLGGDNAINYFYSLTKTCPLYFARRPIFSGTTLSIGYTKGFVHRAQIDTILQQLRDAGILSHLYNHALSNFTKCTRYASVSDTGDVRRALDLGDFFGVFCVYGGGLLTAAVVLMCEMIASLASRRTY</sequence>
<evidence type="ECO:0000259" key="14">
    <source>
        <dbReference type="Pfam" id="PF00060"/>
    </source>
</evidence>
<comment type="caution">
    <text evidence="16">The sequence shown here is derived from an EMBL/GenBank/DDBJ whole genome shotgun (WGS) entry which is preliminary data.</text>
</comment>
<proteinExistence type="inferred from homology"/>
<evidence type="ECO:0000313" key="16">
    <source>
        <dbReference type="EMBL" id="KAK8385611.1"/>
    </source>
</evidence>
<dbReference type="PANTHER" id="PTHR42643">
    <property type="entry name" value="IONOTROPIC RECEPTOR 20A-RELATED"/>
    <property type="match status" value="1"/>
</dbReference>
<comment type="similarity">
    <text evidence="2">Belongs to the glutamate-gated ion channel (TC 1.A.10.1) family.</text>
</comment>
<evidence type="ECO:0000256" key="13">
    <source>
        <dbReference type="SAM" id="Phobius"/>
    </source>
</evidence>
<keyword evidence="5 13" id="KW-0812">Transmembrane</keyword>
<evidence type="ECO:0000256" key="9">
    <source>
        <dbReference type="ARBA" id="ARBA00023170"/>
    </source>
</evidence>
<dbReference type="Gene3D" id="3.40.190.10">
    <property type="entry name" value="Periplasmic binding protein-like II"/>
    <property type="match status" value="1"/>
</dbReference>
<evidence type="ECO:0000256" key="12">
    <source>
        <dbReference type="ARBA" id="ARBA00023303"/>
    </source>
</evidence>
<keyword evidence="4" id="KW-1003">Cell membrane</keyword>
<organism evidence="16 17">
    <name type="scientific">Scylla paramamosain</name>
    <name type="common">Mud crab</name>
    <dbReference type="NCBI Taxonomy" id="85552"/>
    <lineage>
        <taxon>Eukaryota</taxon>
        <taxon>Metazoa</taxon>
        <taxon>Ecdysozoa</taxon>
        <taxon>Arthropoda</taxon>
        <taxon>Crustacea</taxon>
        <taxon>Multicrustacea</taxon>
        <taxon>Malacostraca</taxon>
        <taxon>Eumalacostraca</taxon>
        <taxon>Eucarida</taxon>
        <taxon>Decapoda</taxon>
        <taxon>Pleocyemata</taxon>
        <taxon>Brachyura</taxon>
        <taxon>Eubrachyura</taxon>
        <taxon>Portunoidea</taxon>
        <taxon>Portunidae</taxon>
        <taxon>Portuninae</taxon>
        <taxon>Scylla</taxon>
    </lineage>
</organism>
<feature type="domain" description="Ionotropic glutamate receptor L-glutamate and glycine-binding" evidence="15">
    <location>
        <begin position="13"/>
        <end position="109"/>
    </location>
</feature>